<dbReference type="InterPro" id="IPR025337">
    <property type="entry name" value="Questin_oxidase-like"/>
</dbReference>
<keyword evidence="4" id="KW-1185">Reference proteome</keyword>
<evidence type="ECO:0000313" key="3">
    <source>
        <dbReference type="EMBL" id="RSH81577.1"/>
    </source>
</evidence>
<protein>
    <recommendedName>
        <fullName evidence="5">Oxidoreductase AflY</fullName>
    </recommendedName>
</protein>
<comment type="caution">
    <text evidence="3">The sequence shown here is derived from an EMBL/GenBank/DDBJ whole genome shotgun (WGS) entry which is preliminary data.</text>
</comment>
<dbReference type="OrthoDB" id="10004862at2759"/>
<dbReference type="GO" id="GO:0016491">
    <property type="term" value="F:oxidoreductase activity"/>
    <property type="evidence" value="ECO:0007669"/>
    <property type="project" value="UniProtKB-KW"/>
</dbReference>
<sequence>MSAPHPVPSFAKNFPASTASPSKVFPFPGVTDESTKAVRRVLTENDQRYDIYESLRFAHNHFSHSVLTRYALGAPAKLLEDTWAYDEPHLVSLDPEAGDRKTDMSKVPKEVTRENWDDPKYLAFEGAYSRYLKFFHEEVTRLGPIETVKEYVFSPRANWGGHQPKMLARILAGFYHPIIHIGLGLEFRDRVMIAEGLAMACVHKVDLFEEMFPSDFPRQIYDSASSSSSSSPSTARSDTRSKDHWTLHESLNGPRQPLKGKSLLEIAGEVQRDPALKPVKYDPDMLMRDRFIGAASEGRGARLRELVGQWSLTDEELSDGPTGWLSKVEELAVLATLVTCATSRVGKPPRVDFFLMHALTSSIFIPSFLAVLTIPERRALLSAYGLATFQFSISRGRPQLSPEFIMSQPAFPTAPGTEVEQGRATDVLSDPSDKRSRNAWLSLIESCLYARDSHVPKSIRALAHHGNHFGAIPPGGFIGAFTLADPQKESFPGSSKLDGSIFLRGAGVVMGVGVE</sequence>
<feature type="compositionally biased region" description="Basic and acidic residues" evidence="2">
    <location>
        <begin position="237"/>
        <end position="247"/>
    </location>
</feature>
<dbReference type="PANTHER" id="PTHR35870:SF1">
    <property type="entry name" value="PROTEIN, PUTATIVE (AFU_ORTHOLOGUE AFUA_5G03330)-RELATED"/>
    <property type="match status" value="1"/>
</dbReference>
<dbReference type="EMBL" id="RSCD01000029">
    <property type="protein sequence ID" value="RSH81577.1"/>
    <property type="molecule type" value="Genomic_DNA"/>
</dbReference>
<evidence type="ECO:0008006" key="5">
    <source>
        <dbReference type="Google" id="ProtNLM"/>
    </source>
</evidence>
<dbReference type="STRING" id="1890683.A0A427XRX1"/>
<feature type="compositionally biased region" description="Low complexity" evidence="2">
    <location>
        <begin position="223"/>
        <end position="236"/>
    </location>
</feature>
<dbReference type="AlphaFoldDB" id="A0A427XRX1"/>
<accession>A0A427XRX1</accession>
<gene>
    <name evidence="3" type="ORF">EHS25_006199</name>
</gene>
<feature type="region of interest" description="Disordered" evidence="2">
    <location>
        <begin position="223"/>
        <end position="258"/>
    </location>
</feature>
<keyword evidence="1" id="KW-0560">Oxidoreductase</keyword>
<reference evidence="3 4" key="1">
    <citation type="submission" date="2018-11" db="EMBL/GenBank/DDBJ databases">
        <title>Genome sequence of Saitozyma podzolica DSM 27192.</title>
        <authorList>
            <person name="Aliyu H."/>
            <person name="Gorte O."/>
            <person name="Ochsenreither K."/>
        </authorList>
    </citation>
    <scope>NUCLEOTIDE SEQUENCE [LARGE SCALE GENOMIC DNA]</scope>
    <source>
        <strain evidence="3 4">DSM 27192</strain>
    </source>
</reference>
<name>A0A427XRX1_9TREE</name>
<dbReference type="Proteomes" id="UP000279259">
    <property type="component" value="Unassembled WGS sequence"/>
</dbReference>
<dbReference type="PANTHER" id="PTHR35870">
    <property type="entry name" value="PROTEIN, PUTATIVE (AFU_ORTHOLOGUE AFUA_5G03330)-RELATED"/>
    <property type="match status" value="1"/>
</dbReference>
<evidence type="ECO:0000313" key="4">
    <source>
        <dbReference type="Proteomes" id="UP000279259"/>
    </source>
</evidence>
<evidence type="ECO:0000256" key="2">
    <source>
        <dbReference type="SAM" id="MobiDB-lite"/>
    </source>
</evidence>
<organism evidence="3 4">
    <name type="scientific">Saitozyma podzolica</name>
    <dbReference type="NCBI Taxonomy" id="1890683"/>
    <lineage>
        <taxon>Eukaryota</taxon>
        <taxon>Fungi</taxon>
        <taxon>Dikarya</taxon>
        <taxon>Basidiomycota</taxon>
        <taxon>Agaricomycotina</taxon>
        <taxon>Tremellomycetes</taxon>
        <taxon>Tremellales</taxon>
        <taxon>Trimorphomycetaceae</taxon>
        <taxon>Saitozyma</taxon>
    </lineage>
</organism>
<dbReference type="Pfam" id="PF14027">
    <property type="entry name" value="Questin_oxidase"/>
    <property type="match status" value="1"/>
</dbReference>
<proteinExistence type="predicted"/>
<evidence type="ECO:0000256" key="1">
    <source>
        <dbReference type="ARBA" id="ARBA00023002"/>
    </source>
</evidence>